<organism evidence="2 3">
    <name type="scientific">Trichoderma gamsii</name>
    <dbReference type="NCBI Taxonomy" id="398673"/>
    <lineage>
        <taxon>Eukaryota</taxon>
        <taxon>Fungi</taxon>
        <taxon>Dikarya</taxon>
        <taxon>Ascomycota</taxon>
        <taxon>Pezizomycotina</taxon>
        <taxon>Sordariomycetes</taxon>
        <taxon>Hypocreomycetidae</taxon>
        <taxon>Hypocreales</taxon>
        <taxon>Hypocreaceae</taxon>
        <taxon>Trichoderma</taxon>
    </lineage>
</organism>
<reference evidence="2 3" key="1">
    <citation type="journal article" date="2016" name="Genome Announc.">
        <title>Draft Whole-Genome Sequence of Trichoderma gamsii T6085, a Promising Biocontrol Agent of Fusarium Head Blight on Wheat.</title>
        <authorList>
            <person name="Baroncelli R."/>
            <person name="Zapparata A."/>
            <person name="Piaggeschi G."/>
            <person name="Sarrocco S."/>
            <person name="Vannacci G."/>
        </authorList>
    </citation>
    <scope>NUCLEOTIDE SEQUENCE [LARGE SCALE GENOMIC DNA]</scope>
    <source>
        <strain evidence="2 3">T6085</strain>
    </source>
</reference>
<evidence type="ECO:0000256" key="1">
    <source>
        <dbReference type="SAM" id="MobiDB-lite"/>
    </source>
</evidence>
<feature type="compositionally biased region" description="Acidic residues" evidence="1">
    <location>
        <begin position="113"/>
        <end position="124"/>
    </location>
</feature>
<proteinExistence type="predicted"/>
<evidence type="ECO:0000313" key="3">
    <source>
        <dbReference type="Proteomes" id="UP000054821"/>
    </source>
</evidence>
<dbReference type="AlphaFoldDB" id="A0A2P4ZK89"/>
<accession>A0A2P4ZK89</accession>
<dbReference type="RefSeq" id="XP_018657965.1">
    <property type="nucleotide sequence ID" value="XM_018808866.1"/>
</dbReference>
<protein>
    <submittedName>
        <fullName evidence="2">Uncharacterized protein</fullName>
    </submittedName>
</protein>
<dbReference type="EMBL" id="JPDN02000021">
    <property type="protein sequence ID" value="PON24713.1"/>
    <property type="molecule type" value="Genomic_DNA"/>
</dbReference>
<dbReference type="Proteomes" id="UP000054821">
    <property type="component" value="Unassembled WGS sequence"/>
</dbReference>
<feature type="region of interest" description="Disordered" evidence="1">
    <location>
        <begin position="102"/>
        <end position="130"/>
    </location>
</feature>
<evidence type="ECO:0000313" key="2">
    <source>
        <dbReference type="EMBL" id="PON24713.1"/>
    </source>
</evidence>
<name>A0A2P4ZK89_9HYPO</name>
<keyword evidence="3" id="KW-1185">Reference proteome</keyword>
<dbReference type="GeneID" id="29988949"/>
<gene>
    <name evidence="2" type="ORF">TGAM01_v206221</name>
</gene>
<comment type="caution">
    <text evidence="2">The sequence shown here is derived from an EMBL/GenBank/DDBJ whole genome shotgun (WGS) entry which is preliminary data.</text>
</comment>
<sequence>MFSLCRWPPQVRGHRDGKIKPAARAVAAASLKVSRGEEVPEYDDLAARYNLLARREAKRRAPPSSASTADAASAVSTNALAGLIRRQNEILLDIRAELSAMRERAGAGTPPVEDSDVHEDDYEHDLETVE</sequence>